<feature type="region of interest" description="Disordered" evidence="3">
    <location>
        <begin position="2392"/>
        <end position="2453"/>
    </location>
</feature>
<feature type="compositionally biased region" description="Low complexity" evidence="3">
    <location>
        <begin position="559"/>
        <end position="568"/>
    </location>
</feature>
<keyword evidence="4" id="KW-0812">Transmembrane</keyword>
<feature type="compositionally biased region" description="Low complexity" evidence="3">
    <location>
        <begin position="733"/>
        <end position="744"/>
    </location>
</feature>
<feature type="region of interest" description="Disordered" evidence="3">
    <location>
        <begin position="2186"/>
        <end position="2299"/>
    </location>
</feature>
<dbReference type="Pfam" id="PF25547">
    <property type="entry name" value="WXG100_2"/>
    <property type="match status" value="1"/>
</dbReference>
<evidence type="ECO:0000256" key="4">
    <source>
        <dbReference type="SAM" id="Phobius"/>
    </source>
</evidence>
<comment type="subcellular location">
    <subcellularLocation>
        <location evidence="1">Cytoplasm</location>
    </subcellularLocation>
</comment>
<gene>
    <name evidence="6" type="ORF">HNR21_000695</name>
</gene>
<feature type="compositionally biased region" description="Basic and acidic residues" evidence="3">
    <location>
        <begin position="810"/>
        <end position="826"/>
    </location>
</feature>
<dbReference type="PANTHER" id="PTHR31250:SF27">
    <property type="entry name" value="IQ DOMAIN-CONTAINING PROTEIN IQM5"/>
    <property type="match status" value="1"/>
</dbReference>
<dbReference type="PANTHER" id="PTHR31250">
    <property type="entry name" value="IQ DOMAIN-CONTAINING PROTEIN IQM3"/>
    <property type="match status" value="1"/>
</dbReference>
<feature type="compositionally biased region" description="Pro residues" evidence="3">
    <location>
        <begin position="765"/>
        <end position="775"/>
    </location>
</feature>
<feature type="compositionally biased region" description="Gly residues" evidence="3">
    <location>
        <begin position="435"/>
        <end position="446"/>
    </location>
</feature>
<dbReference type="InterPro" id="IPR007685">
    <property type="entry name" value="RelA_SpoT"/>
</dbReference>
<feature type="compositionally biased region" description="Polar residues" evidence="3">
    <location>
        <begin position="2867"/>
        <end position="2880"/>
    </location>
</feature>
<dbReference type="Gene3D" id="1.10.287.1060">
    <property type="entry name" value="ESAT-6-like"/>
    <property type="match status" value="1"/>
</dbReference>
<feature type="compositionally biased region" description="Basic and acidic residues" evidence="3">
    <location>
        <begin position="1342"/>
        <end position="1351"/>
    </location>
</feature>
<evidence type="ECO:0000256" key="3">
    <source>
        <dbReference type="SAM" id="MobiDB-lite"/>
    </source>
</evidence>
<feature type="region of interest" description="Disordered" evidence="3">
    <location>
        <begin position="2045"/>
        <end position="2082"/>
    </location>
</feature>
<dbReference type="InterPro" id="IPR044159">
    <property type="entry name" value="IQM"/>
</dbReference>
<evidence type="ECO:0000313" key="7">
    <source>
        <dbReference type="Proteomes" id="UP000539313"/>
    </source>
</evidence>
<feature type="transmembrane region" description="Helical" evidence="4">
    <location>
        <begin position="111"/>
        <end position="135"/>
    </location>
</feature>
<dbReference type="GO" id="GO:0015969">
    <property type="term" value="P:guanosine tetraphosphate metabolic process"/>
    <property type="evidence" value="ECO:0007669"/>
    <property type="project" value="InterPro"/>
</dbReference>
<protein>
    <submittedName>
        <fullName evidence="6">Uncharacterized protein YukE</fullName>
    </submittedName>
</protein>
<feature type="region of interest" description="Disordered" evidence="3">
    <location>
        <begin position="2847"/>
        <end position="2981"/>
    </location>
</feature>
<name>A0A7W3R663_9ACTN</name>
<keyword evidence="4" id="KW-0472">Membrane</keyword>
<dbReference type="PRINTS" id="PR01217">
    <property type="entry name" value="PRICHEXTENSN"/>
</dbReference>
<feature type="compositionally biased region" description="Basic and acidic residues" evidence="3">
    <location>
        <begin position="1393"/>
        <end position="1402"/>
    </location>
</feature>
<feature type="region of interest" description="Disordered" evidence="3">
    <location>
        <begin position="2643"/>
        <end position="2751"/>
    </location>
</feature>
<dbReference type="Proteomes" id="UP000539313">
    <property type="component" value="Unassembled WGS sequence"/>
</dbReference>
<evidence type="ECO:0000259" key="5">
    <source>
        <dbReference type="SMART" id="SM00954"/>
    </source>
</evidence>
<keyword evidence="4" id="KW-1133">Transmembrane helix</keyword>
<proteinExistence type="predicted"/>
<evidence type="ECO:0000256" key="1">
    <source>
        <dbReference type="ARBA" id="ARBA00004496"/>
    </source>
</evidence>
<feature type="compositionally biased region" description="Low complexity" evidence="3">
    <location>
        <begin position="584"/>
        <end position="593"/>
    </location>
</feature>
<dbReference type="EMBL" id="JACJII010000001">
    <property type="protein sequence ID" value="MBA9001813.1"/>
    <property type="molecule type" value="Genomic_DNA"/>
</dbReference>
<dbReference type="Gene3D" id="3.30.460.10">
    <property type="entry name" value="Beta Polymerase, domain 2"/>
    <property type="match status" value="1"/>
</dbReference>
<dbReference type="InterPro" id="IPR043519">
    <property type="entry name" value="NT_sf"/>
</dbReference>
<organism evidence="6 7">
    <name type="scientific">Thermomonospora cellulosilytica</name>
    <dbReference type="NCBI Taxonomy" id="1411118"/>
    <lineage>
        <taxon>Bacteria</taxon>
        <taxon>Bacillati</taxon>
        <taxon>Actinomycetota</taxon>
        <taxon>Actinomycetes</taxon>
        <taxon>Streptosporangiales</taxon>
        <taxon>Thermomonosporaceae</taxon>
        <taxon>Thermomonospora</taxon>
    </lineage>
</organism>
<feature type="compositionally biased region" description="Polar residues" evidence="3">
    <location>
        <begin position="2218"/>
        <end position="2234"/>
    </location>
</feature>
<feature type="compositionally biased region" description="Gly residues" evidence="3">
    <location>
        <begin position="315"/>
        <end position="428"/>
    </location>
</feature>
<dbReference type="InterPro" id="IPR049762">
    <property type="entry name" value="PoNe_dom"/>
</dbReference>
<feature type="compositionally biased region" description="Gly residues" evidence="3">
    <location>
        <begin position="538"/>
        <end position="558"/>
    </location>
</feature>
<dbReference type="SMART" id="SM00954">
    <property type="entry name" value="RelA_SpoT"/>
    <property type="match status" value="1"/>
</dbReference>
<feature type="compositionally biased region" description="Low complexity" evidence="3">
    <location>
        <begin position="776"/>
        <end position="789"/>
    </location>
</feature>
<evidence type="ECO:0000313" key="6">
    <source>
        <dbReference type="EMBL" id="MBA9001813.1"/>
    </source>
</evidence>
<evidence type="ECO:0000256" key="2">
    <source>
        <dbReference type="ARBA" id="ARBA00022490"/>
    </source>
</evidence>
<dbReference type="GO" id="GO:0005737">
    <property type="term" value="C:cytoplasm"/>
    <property type="evidence" value="ECO:0007669"/>
    <property type="project" value="UniProtKB-SubCell"/>
</dbReference>
<feature type="compositionally biased region" description="Low complexity" evidence="3">
    <location>
        <begin position="1309"/>
        <end position="1322"/>
    </location>
</feature>
<feature type="compositionally biased region" description="Gly residues" evidence="3">
    <location>
        <begin position="474"/>
        <end position="493"/>
    </location>
</feature>
<feature type="region of interest" description="Disordered" evidence="3">
    <location>
        <begin position="1117"/>
        <end position="1167"/>
    </location>
</feature>
<feature type="compositionally biased region" description="Gly residues" evidence="3">
    <location>
        <begin position="569"/>
        <end position="583"/>
    </location>
</feature>
<dbReference type="SUPFAM" id="SSF81301">
    <property type="entry name" value="Nucleotidyltransferase"/>
    <property type="match status" value="1"/>
</dbReference>
<feature type="compositionally biased region" description="Gly residues" evidence="3">
    <location>
        <begin position="594"/>
        <end position="623"/>
    </location>
</feature>
<reference evidence="6 7" key="1">
    <citation type="submission" date="2020-08" db="EMBL/GenBank/DDBJ databases">
        <title>Sequencing the genomes of 1000 actinobacteria strains.</title>
        <authorList>
            <person name="Klenk H.-P."/>
        </authorList>
    </citation>
    <scope>NUCLEOTIDE SEQUENCE [LARGE SCALE GENOMIC DNA]</scope>
    <source>
        <strain evidence="6 7">DSM 45823</strain>
    </source>
</reference>
<feature type="compositionally biased region" description="Basic and acidic residues" evidence="3">
    <location>
        <begin position="2729"/>
        <end position="2738"/>
    </location>
</feature>
<feature type="compositionally biased region" description="Basic and acidic residues" evidence="3">
    <location>
        <begin position="2706"/>
        <end position="2722"/>
    </location>
</feature>
<feature type="compositionally biased region" description="Low complexity" evidence="3">
    <location>
        <begin position="2409"/>
        <end position="2420"/>
    </location>
</feature>
<feature type="compositionally biased region" description="Basic and acidic residues" evidence="3">
    <location>
        <begin position="1583"/>
        <end position="1594"/>
    </location>
</feature>
<dbReference type="RefSeq" id="WP_182704010.1">
    <property type="nucleotide sequence ID" value="NZ_JACJII010000001.1"/>
</dbReference>
<feature type="compositionally biased region" description="Gly residues" evidence="3">
    <location>
        <begin position="453"/>
        <end position="465"/>
    </location>
</feature>
<feature type="compositionally biased region" description="Pro residues" evidence="3">
    <location>
        <begin position="1616"/>
        <end position="1625"/>
    </location>
</feature>
<feature type="compositionally biased region" description="Basic and acidic residues" evidence="3">
    <location>
        <begin position="867"/>
        <end position="894"/>
    </location>
</feature>
<feature type="compositionally biased region" description="Pro residues" evidence="3">
    <location>
        <begin position="833"/>
        <end position="847"/>
    </location>
</feature>
<dbReference type="CDD" id="cd20739">
    <property type="entry name" value="PoNe_DUF637"/>
    <property type="match status" value="1"/>
</dbReference>
<feature type="compositionally biased region" description="Low complexity" evidence="3">
    <location>
        <begin position="681"/>
        <end position="693"/>
    </location>
</feature>
<feature type="region of interest" description="Disordered" evidence="3">
    <location>
        <begin position="1959"/>
        <end position="1981"/>
    </location>
</feature>
<feature type="compositionally biased region" description="Polar residues" evidence="3">
    <location>
        <begin position="1531"/>
        <end position="1545"/>
    </location>
</feature>
<feature type="compositionally biased region" description="Low complexity" evidence="3">
    <location>
        <begin position="1658"/>
        <end position="1667"/>
    </location>
</feature>
<dbReference type="InterPro" id="IPR036689">
    <property type="entry name" value="ESAT-6-like_sf"/>
</dbReference>
<feature type="region of interest" description="Disordered" evidence="3">
    <location>
        <begin position="960"/>
        <end position="1033"/>
    </location>
</feature>
<comment type="caution">
    <text evidence="6">The sequence shown here is derived from an EMBL/GenBank/DDBJ whole genome shotgun (WGS) entry which is preliminary data.</text>
</comment>
<dbReference type="InterPro" id="IPR057746">
    <property type="entry name" value="CpnT-like_N"/>
</dbReference>
<accession>A0A7W3R663</accession>
<keyword evidence="2" id="KW-0963">Cytoplasm</keyword>
<keyword evidence="7" id="KW-1185">Reference proteome</keyword>
<feature type="compositionally biased region" description="Basic and acidic residues" evidence="3">
    <location>
        <begin position="2284"/>
        <end position="2299"/>
    </location>
</feature>
<feature type="compositionally biased region" description="Low complexity" evidence="3">
    <location>
        <begin position="630"/>
        <end position="674"/>
    </location>
</feature>
<feature type="region of interest" description="Disordered" evidence="3">
    <location>
        <begin position="304"/>
        <end position="946"/>
    </location>
</feature>
<dbReference type="SUPFAM" id="SSF140453">
    <property type="entry name" value="EsxAB dimer-like"/>
    <property type="match status" value="1"/>
</dbReference>
<feature type="region of interest" description="Disordered" evidence="3">
    <location>
        <begin position="1873"/>
        <end position="1897"/>
    </location>
</feature>
<feature type="domain" description="RelA/SpoT" evidence="5">
    <location>
        <begin position="2497"/>
        <end position="2604"/>
    </location>
</feature>
<sequence>MGLEIPDEVKWLSWIVGMDWPEGDETAMRRAAQAWHDGAKEIGDLIGDLQASATQVLGTVEGQAADEFERYWQQFVSTDPQVLVKLQQGFDALGKALEDGALEIEYAKYMFIALLIITAIEIAMLIAAAVATFGASTAAIPAVQAGAQITARMIAQRLLQALMQRLGQRLGGAILRGALFGVLEGVGLDLAVQGLQIAQGNRDGIDGKKTLQAGIDGAIGGALSGGLSHGAGKIPGLGDVADGSPLGNALRGAVREGGSEALAGVGGTVVSAAMSGESLSAEDLAKGATSGAFGGAVGGAKGGLDVQAPTLPGGPDFGGGGDGGNNSSGGGDGGDGGEGGSSNGPGDPGGGSGSQTGGGSGGSGGSSSGGGDSGGSGAGAGAGAGGGGGGTSGGGGSQGGGGASPLGGSSGGDGGTQSGGSPSNGGSGNSSSGNDGSGGSPAGGGASPLSSPLGGGPGGDGGTQSGGSPSNGGSPAGGDSTPGGGSSVGGGSPTGTTMAGGDPGGPSNSGSQGGTPPGGSSDPSSNRVHLLNTDFSQPGGGSTAQGGLGGDPSGGGDRSTGSPSSTPAGDGGGTRTGDTGTGAGSPSRPAGDAPAGGGQTTGGGAPIGGGPMPGGQAGRGGGTTLADADSPQGTPSGPGSAASPAPAPSAGANPAGTPPMSGGAIPPGGAMPGAAPGGMPAGAAPRGGNPAPGTSQPHVPPPRPAGDAHRPPAPSGTPRTDAPGRTPPPTGNPAPRGAATPTGADGSRRPATPGQDGRPTGDAPPRSPLPTPTPTPATGTPGQPRPATADPAQTAGPRTGDPAQTTPSRTDNDAPPFRHDAPEGARARGGSDGPPPPGGDGPTPPPGDGDGSPRPPHQQADWNPTHTNEDSRDLDPDQRIADQQDLDPNTRYEVYEVDADGGRTLRSIAYTDDTGRVTHISTPDRDTPDAEDTVHPDDNIDLYSPEPGVVHRVDLGIGEPHVFTGQRDGAAPAGTTFDPPDTSGPVDQAAGAPEGRYETDSEPSDPARPNQRVVRDYDVDADGPFSARDDLRPNTRYEVRSGDRLHGVFWTNENGQVTHVRTWYGNRRDGFNPELGDRPRTVAEHNVPRPNAHYMAEPRDRFQRQADADLEPPAAVRTGEFTQGGVDPGTFLFHTDDRGQTDSAAGQPDYGSHPSQRNDRGDGSAQAVAGQLGDIEYGEKFNGGHIFAHEARGPGEWINYFPQWDETNQGHYADDVTFASSWRGMEYHLQQLQRNNPDITIARFDFFAEPNHPQFTPEVVHARWVEVDSSTDPPQVRTRYRSFHNLDLEQRANGPWPDGGSTPPPGSGTPPSAGDSGTGTPPASGDGGPQRPDQPGSTPDGDAQHRGRDGDGGPQPEGDGRQADGGDRQEQNEQDRQPGQEQAGPVPDGLPPHLHDVWRGSEETPAGRSLFDPSEQNMRDLAQRVPADPNRFVLDGHGDANGMRVGDRRLSVDEVADLIRNDPNWNGREVLLLSCNTGEGDFARQLAERLGVPVTAPTTQAWTDRQGRVFAATSEPGPDGRPEPTWPPNGAWNTHNPDGTTTRSGENGFPGDSATPAGRPSPDTGMRGDPTDPPPGDSGTSRPDGDGRPGDDPRTGGTRPATGREGTTGPEGSPRTPAPGTPTPMPSTGTSQDGGTRPPGSPTTDGAPTRPGSPAPGTPGTTPPRTTDLATGGPRTSTGPETPGSPADRGPGRTDQTPPRPPADLASSPTRPTDAAQPHASDVPSPTDDGTSSRHGNAPEGALARGSSGPARSRFETDQRRRAANPQLYDEMKRALENSDLTGYHVCVLSDGSVIYARTRVIDPSSGQERPEIHWDAQRRAIVEGPAPMERARYYGGREWQRREATPENRERHQPLVGRRRQIIDEARRLEGLYGGKDKNPTPEQAAELQRAQHARTTAGEDLGEAAARDAIHDLLPGAVPDPRHPTDLPDGQKSGYFDQVYRAVDPVTGKPRFILLEAKGPSVGGDSDPTGRKNPVTDIKYEQGRREYFELILEQMRDRGPEEAALADELEDALDDGRLEYHIVRAKTRMEDGQEVYDGYEHRQYDLREPPEDPTTATGQDSGDEPGANDTSQPLPEGLPPRLEEVWRNSEQTPAGRSFFDRGEQGMRDLAQRVPADPQRFVLDAHGDAGGIRVGGRRLSVDEVADLIRHDPNWNGREVLLLSCNTGEGDFARRLAERLGVPVTAPTTPAWTDRQGRIFATDATPGPDGEPEPTWPPSGSWNTHNPDGTTTPSGQGGFPQYAGSGDADASTSSDRQGDPPPDPGTAAARGPDQSAAPEPEPGPQERRASDELMQRIADDPRVQRMLDTAGEPLASQLRNELRDTLPARPDLARVIEGNGPPPLSPVESALRESLLSRPKTLHSLLSHPEAIPVLERAVAEVDRLGADAILNGDGPVAQPTPLTDEQRAASQALADSIAAGRRPGEDPSPRVAPDQPGFDPSQVADRTDRDDPYINRYLDGLYQGMRESVPVLRDLVNDPAIREAGGDPHLRPGEKDRVRALDKIIGDYQGNASRLNDLLGAKIQFSSVDGLYRALGDIRQIAARHGVEIVSVKDRMQNPQASGYRDVQMTVRMPGGHIGELRLHLTQIDRVASYEHALYEVRRDLPMAAADQNRPLTPEEEALDRAINQQVITRFADALTEALDPPATPPDDPAPRGTPASGTTLADGGPAPTPSDPGTSPGREPAPQSSPPAQEPSGPHQAGADPDRRPGEGDPAPHGRVPEGLPPHLHDVWRGSEETPAGRSLFDPSEQGMRDLAQRVPADPQRFVLDGHGDADGMRMGDRRLSVDDVADLIRNDPNWNGREVLLISCNTGEGDFARQLAERLGVPVTAPTTQAWTDRQGRVFAATSEPGPDGKPQPTWPPDGTWNTHHPDGTTTPSGRDGHPGTERSPAGEPPESAEARGRRRPSDEENDDLGTPERTPATDSDGDFGTDPSIDVNDPGDSSGPDAGAEPDPEVPQQVDNVPPPRTDGPTYPTKDMEEKWKYEYRPPPNPVWRNRAVFYLNEVQRERLRIWVDDEGLIRDAKGRLFDTTQGETIVGGGAQGRAIFVMDKFGNLYASNIQAAGVFHHSSFLAGGPVASAGELRVVNGRLELISDRSGHYLPPPEFQDRVVEMLRQAGVTITDDMIKSWDDE</sequence>
<feature type="region of interest" description="Disordered" evidence="3">
    <location>
        <begin position="1511"/>
        <end position="1769"/>
    </location>
</feature>
<feature type="compositionally biased region" description="Basic and acidic residues" evidence="3">
    <location>
        <begin position="1358"/>
        <end position="1378"/>
    </location>
</feature>
<feature type="region of interest" description="Disordered" evidence="3">
    <location>
        <begin position="1289"/>
        <end position="1415"/>
    </location>
</feature>
<feature type="compositionally biased region" description="Basic and acidic residues" evidence="3">
    <location>
        <begin position="2900"/>
        <end position="2910"/>
    </location>
</feature>
<feature type="compositionally biased region" description="Low complexity" evidence="3">
    <location>
        <begin position="2243"/>
        <end position="2255"/>
    </location>
</feature>
<feature type="compositionally biased region" description="Basic and acidic residues" evidence="3">
    <location>
        <begin position="922"/>
        <end position="938"/>
    </location>
</feature>